<dbReference type="AlphaFoldDB" id="A0A8H5BVA0"/>
<feature type="transmembrane region" description="Helical" evidence="2">
    <location>
        <begin position="20"/>
        <end position="41"/>
    </location>
</feature>
<accession>A0A8H5BVA0</accession>
<evidence type="ECO:0000313" key="4">
    <source>
        <dbReference type="Proteomes" id="UP000541558"/>
    </source>
</evidence>
<keyword evidence="2" id="KW-1133">Transmembrane helix</keyword>
<gene>
    <name evidence="3" type="ORF">D9611_010602</name>
</gene>
<sequence>MEGRTFDTVNDGVDDSFNAVLVVELAGSYSSGVLVIAWLVMSSCSRRSDYIPRDFGASFEKNTLACAILYMIPTDYDHASPIAVVKRRHDDWRAYGSFTLRVVEVEPVVSVEQGNRSGESARSSLRHVVEISPGSTRGWALWRAAREWVLVTASGGDGAECSLLRCIVKPRDQKPSISQPPVHPNTPYLSAAVAPARAMNRRSADADKPAHLMSSASRRVA</sequence>
<comment type="caution">
    <text evidence="3">The sequence shown here is derived from an EMBL/GenBank/DDBJ whole genome shotgun (WGS) entry which is preliminary data.</text>
</comment>
<protein>
    <submittedName>
        <fullName evidence="3">Uncharacterized protein</fullName>
    </submittedName>
</protein>
<proteinExistence type="predicted"/>
<keyword evidence="2" id="KW-0812">Transmembrane</keyword>
<dbReference type="Proteomes" id="UP000541558">
    <property type="component" value="Unassembled WGS sequence"/>
</dbReference>
<evidence type="ECO:0000256" key="2">
    <source>
        <dbReference type="SAM" id="Phobius"/>
    </source>
</evidence>
<evidence type="ECO:0000256" key="1">
    <source>
        <dbReference type="SAM" id="MobiDB-lite"/>
    </source>
</evidence>
<dbReference type="EMBL" id="JAACJK010000116">
    <property type="protein sequence ID" value="KAF5330229.1"/>
    <property type="molecule type" value="Genomic_DNA"/>
</dbReference>
<organism evidence="3 4">
    <name type="scientific">Ephemerocybe angulata</name>
    <dbReference type="NCBI Taxonomy" id="980116"/>
    <lineage>
        <taxon>Eukaryota</taxon>
        <taxon>Fungi</taxon>
        <taxon>Dikarya</taxon>
        <taxon>Basidiomycota</taxon>
        <taxon>Agaricomycotina</taxon>
        <taxon>Agaricomycetes</taxon>
        <taxon>Agaricomycetidae</taxon>
        <taxon>Agaricales</taxon>
        <taxon>Agaricineae</taxon>
        <taxon>Psathyrellaceae</taxon>
        <taxon>Ephemerocybe</taxon>
    </lineage>
</organism>
<name>A0A8H5BVA0_9AGAR</name>
<dbReference type="OrthoDB" id="3124159at2759"/>
<keyword evidence="4" id="KW-1185">Reference proteome</keyword>
<reference evidence="3 4" key="1">
    <citation type="journal article" date="2020" name="ISME J.">
        <title>Uncovering the hidden diversity of litter-decomposition mechanisms in mushroom-forming fungi.</title>
        <authorList>
            <person name="Floudas D."/>
            <person name="Bentzer J."/>
            <person name="Ahren D."/>
            <person name="Johansson T."/>
            <person name="Persson P."/>
            <person name="Tunlid A."/>
        </authorList>
    </citation>
    <scope>NUCLEOTIDE SEQUENCE [LARGE SCALE GENOMIC DNA]</scope>
    <source>
        <strain evidence="3 4">CBS 175.51</strain>
    </source>
</reference>
<evidence type="ECO:0000313" key="3">
    <source>
        <dbReference type="EMBL" id="KAF5330229.1"/>
    </source>
</evidence>
<feature type="region of interest" description="Disordered" evidence="1">
    <location>
        <begin position="199"/>
        <end position="221"/>
    </location>
</feature>
<keyword evidence="2" id="KW-0472">Membrane</keyword>